<keyword evidence="1" id="KW-1133">Transmembrane helix</keyword>
<keyword evidence="1" id="KW-0472">Membrane</keyword>
<proteinExistence type="predicted"/>
<keyword evidence="1" id="KW-0812">Transmembrane</keyword>
<accession>A0A1H7A5Z4</accession>
<evidence type="ECO:0000256" key="1">
    <source>
        <dbReference type="SAM" id="Phobius"/>
    </source>
</evidence>
<evidence type="ECO:0000313" key="2">
    <source>
        <dbReference type="EMBL" id="SEJ57300.1"/>
    </source>
</evidence>
<evidence type="ECO:0000313" key="3">
    <source>
        <dbReference type="Proteomes" id="UP000199250"/>
    </source>
</evidence>
<sequence>MTHPKSCRKAAVAPFGLKKVIACLEGSPAAFLILAHLLALAGLVLLEEHL</sequence>
<reference evidence="2 3" key="1">
    <citation type="submission" date="2016-10" db="EMBL/GenBank/DDBJ databases">
        <authorList>
            <person name="de Groot N.N."/>
        </authorList>
    </citation>
    <scope>NUCLEOTIDE SEQUENCE [LARGE SCALE GENOMIC DNA]</scope>
    <source>
        <strain evidence="2 3">DSM 373</strain>
    </source>
</reference>
<dbReference type="Proteomes" id="UP000199250">
    <property type="component" value="Unassembled WGS sequence"/>
</dbReference>
<feature type="transmembrane region" description="Helical" evidence="1">
    <location>
        <begin position="21"/>
        <end position="46"/>
    </location>
</feature>
<gene>
    <name evidence="2" type="ORF">SAMN04244572_04527</name>
</gene>
<name>A0A1H7A5Z4_9GAMM</name>
<protein>
    <submittedName>
        <fullName evidence="2">Uncharacterized protein</fullName>
    </submittedName>
</protein>
<organism evidence="2 3">
    <name type="scientific">Azotobacter beijerinckii</name>
    <dbReference type="NCBI Taxonomy" id="170623"/>
    <lineage>
        <taxon>Bacteria</taxon>
        <taxon>Pseudomonadati</taxon>
        <taxon>Pseudomonadota</taxon>
        <taxon>Gammaproteobacteria</taxon>
        <taxon>Pseudomonadales</taxon>
        <taxon>Pseudomonadaceae</taxon>
        <taxon>Azotobacter</taxon>
    </lineage>
</organism>
<dbReference type="EMBL" id="FNYQ01000144">
    <property type="protein sequence ID" value="SEJ57300.1"/>
    <property type="molecule type" value="Genomic_DNA"/>
</dbReference>
<dbReference type="AlphaFoldDB" id="A0A1H7A5Z4"/>